<reference evidence="2 3" key="1">
    <citation type="submission" date="2018-03" db="EMBL/GenBank/DDBJ databases">
        <authorList>
            <person name="Guldener U."/>
        </authorList>
    </citation>
    <scope>NUCLEOTIDE SEQUENCE [LARGE SCALE GENOMIC DNA]</scope>
    <source>
        <strain evidence="2 3">NBRC100155</strain>
    </source>
</reference>
<accession>A0A5C3E0V2</accession>
<feature type="compositionally biased region" description="Low complexity" evidence="1">
    <location>
        <begin position="17"/>
        <end position="34"/>
    </location>
</feature>
<feature type="compositionally biased region" description="Polar residues" evidence="1">
    <location>
        <begin position="734"/>
        <end position="747"/>
    </location>
</feature>
<feature type="compositionally biased region" description="Low complexity" evidence="1">
    <location>
        <begin position="793"/>
        <end position="807"/>
    </location>
</feature>
<feature type="compositionally biased region" description="Basic and acidic residues" evidence="1">
    <location>
        <begin position="693"/>
        <end position="702"/>
    </location>
</feature>
<dbReference type="InterPro" id="IPR021900">
    <property type="entry name" value="DUF3512"/>
</dbReference>
<feature type="region of interest" description="Disordered" evidence="1">
    <location>
        <begin position="1"/>
        <end position="101"/>
    </location>
</feature>
<keyword evidence="3" id="KW-1185">Reference proteome</keyword>
<sequence>MTSPLRRSTRGARNADASATTPEPSAMSPSASPTKVDRKRKRGDEPLEGSSDANGSDQHKADAADDAAKDTSADGTKPNGVDTRAPSAGSTSKRTQLSKKMQSLLGIPRSSASAISPPTAELTLAAQKVLELVLSNDDAQKLSTILSTLDAVDLISDSTQADGKGKSRKLGASFTNALEDVLRPGASLRDLRDRLLSMREPLLAKSDISNHLQAGQTAAVTQHSSKDLARLSVLTLILGLVDQLATRQRRSDISTDAFKGQILASVVEERARLLEAKNAHKGGAAEALQDAGDNDAVKIMPIRSSTDNKAASRYALHMRLPRGDYFTKAIALDRAQLAKLDPAQADLVQISAQSEAQMRTLKRQGLVPTPTLGQRLGRNSHRHRSDSKRAAMQPQAKPQPVTFLNYGNYASFAPTYDSSASSISYSTSSTLWHNSVRAQHSVSLAWGDKPFQAHNDEEQEDDGLDADTPAEPASFSATAKGYASADVDGDISMEGSESDETAVMLRKLLGGVNGDDVSASLKRLSQDELVTSHLRFNMMLLHRLQEFQWARLRKSYQPTASDRASTSTVEDEAPSAEEEATAALLLESLSSLVALQPRAADLTSDAVQSVVPDANTLRAFSASSGAIDPDLLGDVRDGFWGALDANVVKVTKTGSVISETPLVLRDDTTIRLADGSGSKAKKSARRTNIGGSHAEDRGRGALERFAASRTYDHNSDRHDIDPVRAPSAPGPGPQQRQPSLAQGSSPGTRPGPTLAPSPQQPRQQAVAMSPNARMHPGYPAGAGMTPQAQRLVPGPSASFAFASPAGGLSHGARLMPPNAMAPYPQPSFAHPAAGQANRGQPARQS</sequence>
<dbReference type="Pfam" id="PF12024">
    <property type="entry name" value="DUF3512"/>
    <property type="match status" value="1"/>
</dbReference>
<evidence type="ECO:0000313" key="2">
    <source>
        <dbReference type="EMBL" id="SPO23141.1"/>
    </source>
</evidence>
<dbReference type="AlphaFoldDB" id="A0A5C3E0V2"/>
<dbReference type="EMBL" id="OOIN01000005">
    <property type="protein sequence ID" value="SPO23141.1"/>
    <property type="molecule type" value="Genomic_DNA"/>
</dbReference>
<dbReference type="OrthoDB" id="21648at2759"/>
<feature type="region of interest" description="Disordered" evidence="1">
    <location>
        <begin position="366"/>
        <end position="399"/>
    </location>
</feature>
<feature type="compositionally biased region" description="Basic and acidic residues" evidence="1">
    <location>
        <begin position="710"/>
        <end position="722"/>
    </location>
</feature>
<proteinExistence type="predicted"/>
<feature type="region of interest" description="Disordered" evidence="1">
    <location>
        <begin position="453"/>
        <end position="481"/>
    </location>
</feature>
<feature type="region of interest" description="Disordered" evidence="1">
    <location>
        <begin position="673"/>
        <end position="845"/>
    </location>
</feature>
<evidence type="ECO:0000313" key="3">
    <source>
        <dbReference type="Proteomes" id="UP000324022"/>
    </source>
</evidence>
<gene>
    <name evidence="2" type="ORF">UTRI_01819</name>
</gene>
<dbReference type="Proteomes" id="UP000324022">
    <property type="component" value="Unassembled WGS sequence"/>
</dbReference>
<feature type="compositionally biased region" description="Basic and acidic residues" evidence="1">
    <location>
        <begin position="57"/>
        <end position="72"/>
    </location>
</feature>
<organism evidence="2 3">
    <name type="scientific">Ustilago trichophora</name>
    <dbReference type="NCBI Taxonomy" id="86804"/>
    <lineage>
        <taxon>Eukaryota</taxon>
        <taxon>Fungi</taxon>
        <taxon>Dikarya</taxon>
        <taxon>Basidiomycota</taxon>
        <taxon>Ustilaginomycotina</taxon>
        <taxon>Ustilaginomycetes</taxon>
        <taxon>Ustilaginales</taxon>
        <taxon>Ustilaginaceae</taxon>
        <taxon>Ustilago</taxon>
    </lineage>
</organism>
<evidence type="ECO:0000256" key="1">
    <source>
        <dbReference type="SAM" id="MobiDB-lite"/>
    </source>
</evidence>
<feature type="compositionally biased region" description="Polar residues" evidence="1">
    <location>
        <begin position="88"/>
        <end position="101"/>
    </location>
</feature>
<protein>
    <submittedName>
        <fullName evidence="2">Uncharacterized protein</fullName>
    </submittedName>
</protein>
<name>A0A5C3E0V2_9BASI</name>